<gene>
    <name evidence="1" type="ORF">LCGC14_2824670</name>
</gene>
<protein>
    <submittedName>
        <fullName evidence="1">Uncharacterized protein</fullName>
    </submittedName>
</protein>
<comment type="caution">
    <text evidence="1">The sequence shown here is derived from an EMBL/GenBank/DDBJ whole genome shotgun (WGS) entry which is preliminary data.</text>
</comment>
<evidence type="ECO:0000313" key="1">
    <source>
        <dbReference type="EMBL" id="KKK80319.1"/>
    </source>
</evidence>
<proteinExistence type="predicted"/>
<name>A0A0F9APC2_9ZZZZ</name>
<dbReference type="EMBL" id="LAZR01053634">
    <property type="protein sequence ID" value="KKK80319.1"/>
    <property type="molecule type" value="Genomic_DNA"/>
</dbReference>
<reference evidence="1" key="1">
    <citation type="journal article" date="2015" name="Nature">
        <title>Complex archaea that bridge the gap between prokaryotes and eukaryotes.</title>
        <authorList>
            <person name="Spang A."/>
            <person name="Saw J.H."/>
            <person name="Jorgensen S.L."/>
            <person name="Zaremba-Niedzwiedzka K."/>
            <person name="Martijn J."/>
            <person name="Lind A.E."/>
            <person name="van Eijk R."/>
            <person name="Schleper C."/>
            <person name="Guy L."/>
            <person name="Ettema T.J."/>
        </authorList>
    </citation>
    <scope>NUCLEOTIDE SEQUENCE</scope>
</reference>
<dbReference type="AlphaFoldDB" id="A0A0F9APC2"/>
<feature type="non-terminal residue" evidence="1">
    <location>
        <position position="1"/>
    </location>
</feature>
<accession>A0A0F9APC2</accession>
<organism evidence="1">
    <name type="scientific">marine sediment metagenome</name>
    <dbReference type="NCBI Taxonomy" id="412755"/>
    <lineage>
        <taxon>unclassified sequences</taxon>
        <taxon>metagenomes</taxon>
        <taxon>ecological metagenomes</taxon>
    </lineage>
</organism>
<sequence>TIATDSKAEISVGFNQTLMAIWSCPENTTAFVTNFYSSSSDTTVKTSEIGLWVRPFGGVFQIKKIISVNSGKASQIKYDFPLRMEAKSDIRITSNSNASMEVSAGFDLWYEEL</sequence>